<keyword evidence="6" id="KW-0418">Kinase</keyword>
<keyword evidence="5" id="KW-0547">Nucleotide-binding</keyword>
<dbReference type="AlphaFoldDB" id="A0AAE4AWU5"/>
<dbReference type="PANTHER" id="PTHR43065:SF50">
    <property type="entry name" value="HISTIDINE KINASE"/>
    <property type="match status" value="1"/>
</dbReference>
<dbReference type="PROSITE" id="PS50109">
    <property type="entry name" value="HIS_KIN"/>
    <property type="match status" value="1"/>
</dbReference>
<dbReference type="GO" id="GO:0006355">
    <property type="term" value="P:regulation of DNA-templated transcription"/>
    <property type="evidence" value="ECO:0007669"/>
    <property type="project" value="InterPro"/>
</dbReference>
<organism evidence="12 13">
    <name type="scientific">Catenuloplanes indicus</name>
    <dbReference type="NCBI Taxonomy" id="137267"/>
    <lineage>
        <taxon>Bacteria</taxon>
        <taxon>Bacillati</taxon>
        <taxon>Actinomycetota</taxon>
        <taxon>Actinomycetes</taxon>
        <taxon>Micromonosporales</taxon>
        <taxon>Micromonosporaceae</taxon>
        <taxon>Catenuloplanes</taxon>
    </lineage>
</organism>
<dbReference type="Gene3D" id="3.30.450.20">
    <property type="entry name" value="PAS domain"/>
    <property type="match status" value="1"/>
</dbReference>
<feature type="transmembrane region" description="Helical" evidence="9">
    <location>
        <begin position="20"/>
        <end position="40"/>
    </location>
</feature>
<dbReference type="InterPro" id="IPR036890">
    <property type="entry name" value="HATPase_C_sf"/>
</dbReference>
<dbReference type="NCBIfam" id="TIGR00229">
    <property type="entry name" value="sensory_box"/>
    <property type="match status" value="1"/>
</dbReference>
<evidence type="ECO:0000256" key="1">
    <source>
        <dbReference type="ARBA" id="ARBA00000085"/>
    </source>
</evidence>
<protein>
    <recommendedName>
        <fullName evidence="2">histidine kinase</fullName>
        <ecNumber evidence="2">2.7.13.3</ecNumber>
    </recommendedName>
</protein>
<feature type="domain" description="PAS" evidence="11">
    <location>
        <begin position="326"/>
        <end position="381"/>
    </location>
</feature>
<evidence type="ECO:0000256" key="8">
    <source>
        <dbReference type="ARBA" id="ARBA00023012"/>
    </source>
</evidence>
<feature type="transmembrane region" description="Helical" evidence="9">
    <location>
        <begin position="47"/>
        <end position="65"/>
    </location>
</feature>
<keyword evidence="13" id="KW-1185">Reference proteome</keyword>
<dbReference type="CDD" id="cd00130">
    <property type="entry name" value="PAS"/>
    <property type="match status" value="1"/>
</dbReference>
<gene>
    <name evidence="12" type="ORF">J2S42_001755</name>
</gene>
<dbReference type="SUPFAM" id="SSF55781">
    <property type="entry name" value="GAF domain-like"/>
    <property type="match status" value="1"/>
</dbReference>
<accession>A0AAE4AWU5</accession>
<feature type="transmembrane region" description="Helical" evidence="9">
    <location>
        <begin position="85"/>
        <end position="106"/>
    </location>
</feature>
<dbReference type="InterPro" id="IPR013767">
    <property type="entry name" value="PAS_fold"/>
</dbReference>
<keyword evidence="8" id="KW-0902">Two-component regulatory system</keyword>
<evidence type="ECO:0000313" key="13">
    <source>
        <dbReference type="Proteomes" id="UP001240236"/>
    </source>
</evidence>
<keyword evidence="7" id="KW-0067">ATP-binding</keyword>
<feature type="transmembrane region" description="Helical" evidence="9">
    <location>
        <begin position="118"/>
        <end position="136"/>
    </location>
</feature>
<evidence type="ECO:0000259" key="10">
    <source>
        <dbReference type="PROSITE" id="PS50109"/>
    </source>
</evidence>
<dbReference type="SUPFAM" id="SSF55785">
    <property type="entry name" value="PYP-like sensor domain (PAS domain)"/>
    <property type="match status" value="1"/>
</dbReference>
<evidence type="ECO:0000256" key="6">
    <source>
        <dbReference type="ARBA" id="ARBA00022777"/>
    </source>
</evidence>
<evidence type="ECO:0000256" key="4">
    <source>
        <dbReference type="ARBA" id="ARBA00022679"/>
    </source>
</evidence>
<sequence>MLSRETFVHRWLSGTDTMLGQIRTLFLALLMLWPAFGLWGVEAHGDLNRAVMVVVLIVALQAWSYTGYRRQGFPFWSWIPEGLCVLLVLGASDFLAAVGLCFIWVSFRALYGQAREKLLGAAVVSGIMVTGSEVFHTGSGSTMSLMFTALLSLTVSHYLARVSRARDRAAARESAMASAGAGLAASTTRADVLDVALGAALSLDRQVNAALIFTVAGPALHVVAAAGHVGPEAVGWVTELDGLPPQARDTLRSGGYTLVTDDAADSLADVLRLPRHRAIAMAPLVAHESPFGMLVIALDRHPIDDLSAAILTLAGETALTLDQMLVRSRMSVVVEHLSDALLLASEAGTIRFANPAAELMFARSRDELVGTPVWSLVHPHDVGSLLQTRADAPSFRVCRMRGSDDLPWVEVEAVLEHATEHDGSRSIVLTARDISERQRLELELRHAQKLESIGRLAAGIAHEINTPIQFIGDNVRFMENSFADLVRLWATYRELSAEATGPDDLTETRRRIDELAEELEMDYLMEEVPKAIAQTLKGVNRVAGIVRAMKAFGHPGTEQKAPANLTEAIQNTLVVANNEIKYVADVETDLADLPLVYCHLGDINQVLLNLLVNAAHAITAADRGRGTIRVSTTVESGHAVINIADTGTGVPAEIADKLFEPFFTTKEVGTGTGQGLALVRSLVADRHGGTVDFTSEVGVGTTFTVRLPISPSDMADMSAKPMGVQR</sequence>
<keyword evidence="9" id="KW-1133">Transmembrane helix</keyword>
<dbReference type="Gene3D" id="1.10.287.130">
    <property type="match status" value="1"/>
</dbReference>
<dbReference type="InterPro" id="IPR004358">
    <property type="entry name" value="Sig_transdc_His_kin-like_C"/>
</dbReference>
<dbReference type="SMART" id="SM00387">
    <property type="entry name" value="HATPase_c"/>
    <property type="match status" value="1"/>
</dbReference>
<keyword evidence="4" id="KW-0808">Transferase</keyword>
<comment type="caution">
    <text evidence="12">The sequence shown here is derived from an EMBL/GenBank/DDBJ whole genome shotgun (WGS) entry which is preliminary data.</text>
</comment>
<dbReference type="InterPro" id="IPR005467">
    <property type="entry name" value="His_kinase_dom"/>
</dbReference>
<name>A0AAE4AWU5_9ACTN</name>
<dbReference type="EMBL" id="JAUSUZ010000001">
    <property type="protein sequence ID" value="MDQ0365086.1"/>
    <property type="molecule type" value="Genomic_DNA"/>
</dbReference>
<dbReference type="Proteomes" id="UP001240236">
    <property type="component" value="Unassembled WGS sequence"/>
</dbReference>
<dbReference type="PRINTS" id="PR00344">
    <property type="entry name" value="BCTRLSENSOR"/>
</dbReference>
<evidence type="ECO:0000256" key="2">
    <source>
        <dbReference type="ARBA" id="ARBA00012438"/>
    </source>
</evidence>
<evidence type="ECO:0000259" key="11">
    <source>
        <dbReference type="PROSITE" id="PS50112"/>
    </source>
</evidence>
<dbReference type="Pfam" id="PF02518">
    <property type="entry name" value="HATPase_c"/>
    <property type="match status" value="1"/>
</dbReference>
<keyword evidence="9" id="KW-0812">Transmembrane</keyword>
<dbReference type="SUPFAM" id="SSF55874">
    <property type="entry name" value="ATPase domain of HSP90 chaperone/DNA topoisomerase II/histidine kinase"/>
    <property type="match status" value="1"/>
</dbReference>
<dbReference type="GO" id="GO:0000160">
    <property type="term" value="P:phosphorelay signal transduction system"/>
    <property type="evidence" value="ECO:0007669"/>
    <property type="project" value="UniProtKB-KW"/>
</dbReference>
<keyword evidence="9" id="KW-0472">Membrane</keyword>
<evidence type="ECO:0000313" key="12">
    <source>
        <dbReference type="EMBL" id="MDQ0365086.1"/>
    </source>
</evidence>
<dbReference type="InterPro" id="IPR000014">
    <property type="entry name" value="PAS"/>
</dbReference>
<dbReference type="EC" id="2.7.13.3" evidence="2"/>
<dbReference type="PROSITE" id="PS50112">
    <property type="entry name" value="PAS"/>
    <property type="match status" value="1"/>
</dbReference>
<evidence type="ECO:0000256" key="5">
    <source>
        <dbReference type="ARBA" id="ARBA00022741"/>
    </source>
</evidence>
<dbReference type="GO" id="GO:0005524">
    <property type="term" value="F:ATP binding"/>
    <property type="evidence" value="ECO:0007669"/>
    <property type="project" value="UniProtKB-KW"/>
</dbReference>
<dbReference type="InterPro" id="IPR035965">
    <property type="entry name" value="PAS-like_dom_sf"/>
</dbReference>
<proteinExistence type="predicted"/>
<dbReference type="SMART" id="SM00091">
    <property type="entry name" value="PAS"/>
    <property type="match status" value="1"/>
</dbReference>
<dbReference type="PANTHER" id="PTHR43065">
    <property type="entry name" value="SENSOR HISTIDINE KINASE"/>
    <property type="match status" value="1"/>
</dbReference>
<dbReference type="InterPro" id="IPR003594">
    <property type="entry name" value="HATPase_dom"/>
</dbReference>
<dbReference type="Gene3D" id="3.30.565.10">
    <property type="entry name" value="Histidine kinase-like ATPase, C-terminal domain"/>
    <property type="match status" value="1"/>
</dbReference>
<evidence type="ECO:0000256" key="7">
    <source>
        <dbReference type="ARBA" id="ARBA00022840"/>
    </source>
</evidence>
<reference evidence="12 13" key="1">
    <citation type="submission" date="2023-07" db="EMBL/GenBank/DDBJ databases">
        <title>Sequencing the genomes of 1000 actinobacteria strains.</title>
        <authorList>
            <person name="Klenk H.-P."/>
        </authorList>
    </citation>
    <scope>NUCLEOTIDE SEQUENCE [LARGE SCALE GENOMIC DNA]</scope>
    <source>
        <strain evidence="12 13">DSM 44709</strain>
    </source>
</reference>
<dbReference type="GO" id="GO:0004673">
    <property type="term" value="F:protein histidine kinase activity"/>
    <property type="evidence" value="ECO:0007669"/>
    <property type="project" value="UniProtKB-EC"/>
</dbReference>
<dbReference type="Pfam" id="PF00989">
    <property type="entry name" value="PAS"/>
    <property type="match status" value="1"/>
</dbReference>
<evidence type="ECO:0000256" key="3">
    <source>
        <dbReference type="ARBA" id="ARBA00022553"/>
    </source>
</evidence>
<keyword evidence="3" id="KW-0597">Phosphoprotein</keyword>
<dbReference type="RefSeq" id="WP_307237264.1">
    <property type="nucleotide sequence ID" value="NZ_JAUSUZ010000001.1"/>
</dbReference>
<evidence type="ECO:0000256" key="9">
    <source>
        <dbReference type="SAM" id="Phobius"/>
    </source>
</evidence>
<feature type="domain" description="Histidine kinase" evidence="10">
    <location>
        <begin position="459"/>
        <end position="711"/>
    </location>
</feature>
<comment type="catalytic activity">
    <reaction evidence="1">
        <text>ATP + protein L-histidine = ADP + protein N-phospho-L-histidine.</text>
        <dbReference type="EC" id="2.7.13.3"/>
    </reaction>
</comment>